<dbReference type="Gene3D" id="3.40.190.10">
    <property type="entry name" value="Periplasmic binding protein-like II"/>
    <property type="match status" value="1"/>
</dbReference>
<gene>
    <name evidence="2" type="primary">oppA_1</name>
    <name evidence="2" type="ordered locus">CTA_0146</name>
</gene>
<sequence length="426" mass="48310">MYVRSIFFSIIAFLTVGCSFSPPESGLIIAIHDDPRSLSPEKGENAFHFSLSKALFATLFREELSGLTPALVSSYQISEDGRFYRFCIRKDAKWSDGSLLLAEDVIAAWEHTKQAGRYSLLFEKLSFRASSSSEILIELKEPEPQLLAILASPFFAVYRPENPFLSSGPFMPKTYVQGQTLVLQKNPYYYDHAHVELHSIDFRIIPNIYTALHLLRRGDVDWVGQPWHQGIPFELRTTSALYTHYPVDGTFWLILNPKDPVLSSLSNRQRLIAAIQKEKLVKQALGTQYRVAESSPSPEGIIAHQEASTPFPGKITLIYPNNITRCQRLAEVLQEQCRDAGIQLTLEGLEYHVFVQKRATQDFSVSTATSIAFHPLAKSKFDQTALDNFTCLPLYHIEYDYILSRPLDQIVHYPSGSVDLTYAHFH</sequence>
<dbReference type="Gene3D" id="3.10.105.10">
    <property type="entry name" value="Dipeptide-binding Protein, Domain 3"/>
    <property type="match status" value="1"/>
</dbReference>
<dbReference type="RefSeq" id="WP_009872405.1">
    <property type="nucleotide sequence ID" value="NC_007429.1"/>
</dbReference>
<evidence type="ECO:0000313" key="3">
    <source>
        <dbReference type="Proteomes" id="UP000002532"/>
    </source>
</evidence>
<dbReference type="InterPro" id="IPR030678">
    <property type="entry name" value="Peptide/Ni-bd"/>
</dbReference>
<dbReference type="GO" id="GO:0030288">
    <property type="term" value="C:outer membrane-bounded periplasmic space"/>
    <property type="evidence" value="ECO:0007669"/>
    <property type="project" value="UniProtKB-ARBA"/>
</dbReference>
<name>A0A0H2X0E4_CHLTA</name>
<dbReference type="PANTHER" id="PTHR30290">
    <property type="entry name" value="PERIPLASMIC BINDING COMPONENT OF ABC TRANSPORTER"/>
    <property type="match status" value="1"/>
</dbReference>
<reference evidence="2 3" key="1">
    <citation type="journal article" date="2005" name="Infect. Immun.">
        <title>Comparative genomic analysis of Chlamydia trachomatis oculotropic and genitotropic strains.</title>
        <authorList>
            <person name="Carlson J.H."/>
            <person name="Porcella S.F."/>
            <person name="McClarty G."/>
            <person name="Caldwell H.D."/>
        </authorList>
    </citation>
    <scope>NUCLEOTIDE SEQUENCE [LARGE SCALE GENOMIC DNA]</scope>
    <source>
        <strain evidence="3">ATCC VR-571B / DSM 19440 / HAR-13</strain>
    </source>
</reference>
<evidence type="ECO:0000259" key="1">
    <source>
        <dbReference type="Pfam" id="PF00496"/>
    </source>
</evidence>
<dbReference type="GO" id="GO:1904680">
    <property type="term" value="F:peptide transmembrane transporter activity"/>
    <property type="evidence" value="ECO:0007669"/>
    <property type="project" value="TreeGrafter"/>
</dbReference>
<proteinExistence type="predicted"/>
<evidence type="ECO:0000313" key="2">
    <source>
        <dbReference type="EMBL" id="AAX50392.1"/>
    </source>
</evidence>
<dbReference type="PANTHER" id="PTHR30290:SF83">
    <property type="entry name" value="ABC TRANSPORTER SUBSTRATE-BINDING PROTEIN"/>
    <property type="match status" value="1"/>
</dbReference>
<dbReference type="HOGENOM" id="CLU_017028_0_2_0"/>
<dbReference type="PROSITE" id="PS51257">
    <property type="entry name" value="PROKAR_LIPOPROTEIN"/>
    <property type="match status" value="1"/>
</dbReference>
<dbReference type="Pfam" id="PF00496">
    <property type="entry name" value="SBP_bac_5"/>
    <property type="match status" value="1"/>
</dbReference>
<feature type="domain" description="Solute-binding protein family 5" evidence="1">
    <location>
        <begin position="67"/>
        <end position="370"/>
    </location>
</feature>
<accession>A0A0H2X0E4</accession>
<dbReference type="InterPro" id="IPR000914">
    <property type="entry name" value="SBP_5_dom"/>
</dbReference>
<dbReference type="AlphaFoldDB" id="A0A0H2X0E4"/>
<dbReference type="EMBL" id="CP000051">
    <property type="protein sequence ID" value="AAX50392.1"/>
    <property type="molecule type" value="Genomic_DNA"/>
</dbReference>
<dbReference type="Proteomes" id="UP000002532">
    <property type="component" value="Chromosome"/>
</dbReference>
<dbReference type="KEGG" id="cta:CTA_0146"/>
<organism evidence="2 3">
    <name type="scientific">Chlamydia trachomatis serovar A (strain ATCC VR-571B / DSM 19440 / HAR-13)</name>
    <dbReference type="NCBI Taxonomy" id="315277"/>
    <lineage>
        <taxon>Bacteria</taxon>
        <taxon>Pseudomonadati</taxon>
        <taxon>Chlamydiota</taxon>
        <taxon>Chlamydiia</taxon>
        <taxon>Chlamydiales</taxon>
        <taxon>Chlamydiaceae</taxon>
        <taxon>Chlamydia/Chlamydophila group</taxon>
        <taxon>Chlamydia</taxon>
    </lineage>
</organism>
<protein>
    <submittedName>
        <fullName evidence="2">OppA</fullName>
    </submittedName>
</protein>
<dbReference type="GO" id="GO:0015833">
    <property type="term" value="P:peptide transport"/>
    <property type="evidence" value="ECO:0007669"/>
    <property type="project" value="TreeGrafter"/>
</dbReference>
<dbReference type="GO" id="GO:0043190">
    <property type="term" value="C:ATP-binding cassette (ABC) transporter complex"/>
    <property type="evidence" value="ECO:0007669"/>
    <property type="project" value="InterPro"/>
</dbReference>
<dbReference type="PIRSF" id="PIRSF002741">
    <property type="entry name" value="MppA"/>
    <property type="match status" value="1"/>
</dbReference>
<dbReference type="SUPFAM" id="SSF53850">
    <property type="entry name" value="Periplasmic binding protein-like II"/>
    <property type="match status" value="1"/>
</dbReference>
<dbReference type="InterPro" id="IPR039424">
    <property type="entry name" value="SBP_5"/>
</dbReference>
<keyword evidence="3" id="KW-1185">Reference proteome</keyword>